<reference evidence="2 3" key="1">
    <citation type="journal article" date="2008" name="Nature">
        <title>The Trichoplax genome and the nature of placozoans.</title>
        <authorList>
            <person name="Srivastava M."/>
            <person name="Begovic E."/>
            <person name="Chapman J."/>
            <person name="Putnam N.H."/>
            <person name="Hellsten U."/>
            <person name="Kawashima T."/>
            <person name="Kuo A."/>
            <person name="Mitros T."/>
            <person name="Salamov A."/>
            <person name="Carpenter M.L."/>
            <person name="Signorovitch A.Y."/>
            <person name="Moreno M.A."/>
            <person name="Kamm K."/>
            <person name="Grimwood J."/>
            <person name="Schmutz J."/>
            <person name="Shapiro H."/>
            <person name="Grigoriev I.V."/>
            <person name="Buss L.W."/>
            <person name="Schierwater B."/>
            <person name="Dellaporta S.L."/>
            <person name="Rokhsar D.S."/>
        </authorList>
    </citation>
    <scope>NUCLEOTIDE SEQUENCE [LARGE SCALE GENOMIC DNA]</scope>
    <source>
        <strain evidence="2 3">Grell-BS-1999</strain>
    </source>
</reference>
<accession>B3S5X5</accession>
<dbReference type="CTD" id="6756735"/>
<evidence type="ECO:0000313" key="2">
    <source>
        <dbReference type="EMBL" id="EDV21886.1"/>
    </source>
</evidence>
<name>B3S5X5_TRIAD</name>
<feature type="transmembrane region" description="Helical" evidence="1">
    <location>
        <begin position="134"/>
        <end position="157"/>
    </location>
</feature>
<evidence type="ECO:0000313" key="3">
    <source>
        <dbReference type="Proteomes" id="UP000009022"/>
    </source>
</evidence>
<evidence type="ECO:0000256" key="1">
    <source>
        <dbReference type="SAM" id="Phobius"/>
    </source>
</evidence>
<keyword evidence="3" id="KW-1185">Reference proteome</keyword>
<dbReference type="EMBL" id="DS985251">
    <property type="protein sequence ID" value="EDV21886.1"/>
    <property type="molecule type" value="Genomic_DNA"/>
</dbReference>
<keyword evidence="1" id="KW-0472">Membrane</keyword>
<keyword evidence="1" id="KW-1133">Transmembrane helix</keyword>
<gene>
    <name evidence="2" type="ORF">TRIADDRAFT_59541</name>
</gene>
<dbReference type="Proteomes" id="UP000009022">
    <property type="component" value="Unassembled WGS sequence"/>
</dbReference>
<proteinExistence type="predicted"/>
<keyword evidence="1" id="KW-0812">Transmembrane</keyword>
<dbReference type="RefSeq" id="XP_002115523.1">
    <property type="nucleotide sequence ID" value="XM_002115487.1"/>
</dbReference>
<dbReference type="GeneID" id="6756735"/>
<feature type="transmembrane region" description="Helical" evidence="1">
    <location>
        <begin position="7"/>
        <end position="25"/>
    </location>
</feature>
<dbReference type="InParanoid" id="B3S5X5"/>
<organism evidence="2 3">
    <name type="scientific">Trichoplax adhaerens</name>
    <name type="common">Trichoplax reptans</name>
    <dbReference type="NCBI Taxonomy" id="10228"/>
    <lineage>
        <taxon>Eukaryota</taxon>
        <taxon>Metazoa</taxon>
        <taxon>Placozoa</taxon>
        <taxon>Uniplacotomia</taxon>
        <taxon>Trichoplacea</taxon>
        <taxon>Trichoplacidae</taxon>
        <taxon>Trichoplax</taxon>
    </lineage>
</organism>
<sequence>MAEKLGAIAGICLILFCVGAVGFYFCLDTVMKMSELNTYKAMQCSYQDGRIMDSPYRQAVVDAAAFEKNASDIFADVTIAYPYSQYMYANNASLYEFLTLWQTSTARSCYVDVKSNSTRKPAVPGPFDSATSSIIIISMITCILSLCGSSFGLLMIVKAKLTMK</sequence>
<dbReference type="HOGENOM" id="CLU_1621151_0_0_1"/>
<dbReference type="KEGG" id="tad:TRIADDRAFT_59541"/>
<dbReference type="AlphaFoldDB" id="B3S5X5"/>
<protein>
    <submittedName>
        <fullName evidence="2">Uncharacterized protein</fullName>
    </submittedName>
</protein>